<accession>A0A162AXM3</accession>
<sequence length="78" mass="8950">MLDCPLVLDNIDEDVVVFTLEQCAKCIETKNNLYEKGVSYKEIEMEVCRFTVLNNQIKRIDVAPTIVIKRDGGFKILI</sequence>
<evidence type="ECO:0000313" key="2">
    <source>
        <dbReference type="EMBL" id="KZN63362.1"/>
    </source>
</evidence>
<organism evidence="2 3">
    <name type="scientific">Pseudoalteromonas luteoviolacea S4060-1</name>
    <dbReference type="NCBI Taxonomy" id="1365257"/>
    <lineage>
        <taxon>Bacteria</taxon>
        <taxon>Pseudomonadati</taxon>
        <taxon>Pseudomonadota</taxon>
        <taxon>Gammaproteobacteria</taxon>
        <taxon>Alteromonadales</taxon>
        <taxon>Pseudoalteromonadaceae</taxon>
        <taxon>Pseudoalteromonas</taxon>
    </lineage>
</organism>
<name>A0A162AXM3_9GAMM</name>
<dbReference type="Gene3D" id="3.40.30.10">
    <property type="entry name" value="Glutaredoxin"/>
    <property type="match status" value="1"/>
</dbReference>
<dbReference type="Proteomes" id="UP000076661">
    <property type="component" value="Unassembled WGS sequence"/>
</dbReference>
<dbReference type="PATRIC" id="fig|1365257.3.peg.3770"/>
<dbReference type="EMBL" id="AUXX01000034">
    <property type="protein sequence ID" value="KZN63362.1"/>
    <property type="molecule type" value="Genomic_DNA"/>
</dbReference>
<evidence type="ECO:0000259" key="1">
    <source>
        <dbReference type="Pfam" id="PF00462"/>
    </source>
</evidence>
<protein>
    <recommendedName>
        <fullName evidence="1">Glutaredoxin domain-containing protein</fullName>
    </recommendedName>
</protein>
<dbReference type="InterPro" id="IPR036249">
    <property type="entry name" value="Thioredoxin-like_sf"/>
</dbReference>
<dbReference type="RefSeq" id="WP_063382145.1">
    <property type="nucleotide sequence ID" value="NZ_AUXX01000034.1"/>
</dbReference>
<reference evidence="2 3" key="1">
    <citation type="submission" date="2013-07" db="EMBL/GenBank/DDBJ databases">
        <title>Comparative Genomic and Metabolomic Analysis of Twelve Strains of Pseudoalteromonas luteoviolacea.</title>
        <authorList>
            <person name="Vynne N.G."/>
            <person name="Mansson M."/>
            <person name="Gram L."/>
        </authorList>
    </citation>
    <scope>NUCLEOTIDE SEQUENCE [LARGE SCALE GENOMIC DNA]</scope>
    <source>
        <strain evidence="2 3">S4060-1</strain>
    </source>
</reference>
<comment type="caution">
    <text evidence="2">The sequence shown here is derived from an EMBL/GenBank/DDBJ whole genome shotgun (WGS) entry which is preliminary data.</text>
</comment>
<gene>
    <name evidence="2" type="ORF">N478_03675</name>
</gene>
<feature type="domain" description="Glutaredoxin" evidence="1">
    <location>
        <begin position="15"/>
        <end position="44"/>
    </location>
</feature>
<dbReference type="AlphaFoldDB" id="A0A162AXM3"/>
<dbReference type="InterPro" id="IPR002109">
    <property type="entry name" value="Glutaredoxin"/>
</dbReference>
<evidence type="ECO:0000313" key="3">
    <source>
        <dbReference type="Proteomes" id="UP000076661"/>
    </source>
</evidence>
<proteinExistence type="predicted"/>
<dbReference type="SUPFAM" id="SSF52833">
    <property type="entry name" value="Thioredoxin-like"/>
    <property type="match status" value="1"/>
</dbReference>
<dbReference type="Pfam" id="PF00462">
    <property type="entry name" value="Glutaredoxin"/>
    <property type="match status" value="1"/>
</dbReference>